<evidence type="ECO:0000313" key="1">
    <source>
        <dbReference type="EMBL" id="MBU5668417.1"/>
    </source>
</evidence>
<accession>A0ABS6FFW1</accession>
<comment type="caution">
    <text evidence="1">The sequence shown here is derived from an EMBL/GenBank/DDBJ whole genome shotgun (WGS) entry which is preliminary data.</text>
</comment>
<keyword evidence="2" id="KW-1185">Reference proteome</keyword>
<organism evidence="1 2">
    <name type="scientific">Peptoniphilus ovalis</name>
    <dbReference type="NCBI Taxonomy" id="2841503"/>
    <lineage>
        <taxon>Bacteria</taxon>
        <taxon>Bacillati</taxon>
        <taxon>Bacillota</taxon>
        <taxon>Tissierellia</taxon>
        <taxon>Tissierellales</taxon>
        <taxon>Peptoniphilaceae</taxon>
        <taxon>Peptoniphilus</taxon>
    </lineage>
</organism>
<dbReference type="RefSeq" id="WP_216548156.1">
    <property type="nucleotide sequence ID" value="NZ_JAHLQO010000001.1"/>
</dbReference>
<dbReference type="EMBL" id="JAHLQO010000001">
    <property type="protein sequence ID" value="MBU5668417.1"/>
    <property type="molecule type" value="Genomic_DNA"/>
</dbReference>
<proteinExistence type="predicted"/>
<gene>
    <name evidence="1" type="ORF">KQI68_01045</name>
</gene>
<reference evidence="1 2" key="1">
    <citation type="submission" date="2021-06" db="EMBL/GenBank/DDBJ databases">
        <authorList>
            <person name="Sun Q."/>
            <person name="Li D."/>
        </authorList>
    </citation>
    <scope>NUCLEOTIDE SEQUENCE [LARGE SCALE GENOMIC DNA]</scope>
    <source>
        <strain evidence="1 2">MSJ-1</strain>
    </source>
</reference>
<evidence type="ECO:0000313" key="2">
    <source>
        <dbReference type="Proteomes" id="UP000783742"/>
    </source>
</evidence>
<sequence>MGNNFIENIWIDTKIFENASMLKSININKIYGLDSAYRIWEEANNTILNCNNNEEKLNQGFLSLKRAFNVTSIELRKNLAIDKIKYDSKKKSKDFLGDLEYFEIIKTVTISKYLKIRNLIEHENHLPPSANDCLSLSEYIWNYIRNTAYILNQFSECLAFDSDDNRYNKIIFEYKVEKKGKIYYPHLFITGLVSSFLVSFKSKRNFIDVEKIKLLNKFEIKKKIESEQYAYLMDDLSHIAFEGEILDQNVIAKYIKLMILPEYGGLDEISIKSIF</sequence>
<name>A0ABS6FFW1_9FIRM</name>
<dbReference type="Proteomes" id="UP000783742">
    <property type="component" value="Unassembled WGS sequence"/>
</dbReference>
<protein>
    <submittedName>
        <fullName evidence="1">Uncharacterized protein</fullName>
    </submittedName>
</protein>